<feature type="compositionally biased region" description="Basic and acidic residues" evidence="7">
    <location>
        <begin position="150"/>
        <end position="205"/>
    </location>
</feature>
<dbReference type="GO" id="GO:0006397">
    <property type="term" value="P:mRNA processing"/>
    <property type="evidence" value="ECO:0007669"/>
    <property type="project" value="UniProtKB-KW"/>
</dbReference>
<dbReference type="GO" id="GO:0005681">
    <property type="term" value="C:spliceosomal complex"/>
    <property type="evidence" value="ECO:0007669"/>
    <property type="project" value="UniProtKB-KW"/>
</dbReference>
<dbReference type="EMBL" id="JH668234">
    <property type="protein sequence ID" value="EIM21145.1"/>
    <property type="molecule type" value="Genomic_DNA"/>
</dbReference>
<evidence type="ECO:0000256" key="2">
    <source>
        <dbReference type="ARBA" id="ARBA00005954"/>
    </source>
</evidence>
<keyword evidence="10" id="KW-1185">Reference proteome</keyword>
<feature type="region of interest" description="Disordered" evidence="7">
    <location>
        <begin position="150"/>
        <end position="263"/>
    </location>
</feature>
<evidence type="ECO:0000259" key="8">
    <source>
        <dbReference type="SMART" id="SM01115"/>
    </source>
</evidence>
<comment type="subcellular location">
    <subcellularLocation>
        <location evidence="1">Nucleus</location>
    </subcellularLocation>
</comment>
<dbReference type="CDD" id="cd21372">
    <property type="entry name" value="cwf21_CWC21-like"/>
    <property type="match status" value="1"/>
</dbReference>
<accession>I4YB03</accession>
<dbReference type="GO" id="GO:0008380">
    <property type="term" value="P:RNA splicing"/>
    <property type="evidence" value="ECO:0007669"/>
    <property type="project" value="UniProtKB-KW"/>
</dbReference>
<sequence length="263" mass="30999">MADIVKEYNGIGLPSARGSGTNGYIQRNLAYIKPREQQSTYKEEISARSRSPDRSILEHEQKRKVEIAVLELKDDLEEKGVPEGEIEDKADALRQQLLAKPVSATSNKQFKGHERHAIAAAKALEMQRINHAFGTRGNYKEGDAFDRELQERKRIERIERREHHEVEKIQRERDARERSRRQVERELDERERYRRRSPSYEDGRRRSPSYDSRDRSRSPPRRRSDSPYYNDRRSYSPRPRSRSPSYSRSPSPRRESDLSPVPK</sequence>
<feature type="domain" description="CWF21" evidence="8">
    <location>
        <begin position="57"/>
        <end position="102"/>
    </location>
</feature>
<gene>
    <name evidence="9" type="ORF">WALSEDRAFT_54726</name>
</gene>
<feature type="compositionally biased region" description="Basic and acidic residues" evidence="7">
    <location>
        <begin position="211"/>
        <end position="234"/>
    </location>
</feature>
<dbReference type="OrthoDB" id="10267305at2759"/>
<dbReference type="STRING" id="671144.I4YB03"/>
<feature type="region of interest" description="Disordered" evidence="7">
    <location>
        <begin position="35"/>
        <end position="59"/>
    </location>
</feature>
<dbReference type="KEGG" id="wse:WALSEDRAFT_54726"/>
<evidence type="ECO:0000313" key="10">
    <source>
        <dbReference type="Proteomes" id="UP000005242"/>
    </source>
</evidence>
<keyword evidence="6" id="KW-0539">Nucleus</keyword>
<dbReference type="PANTHER" id="PTHR36562:SF5">
    <property type="entry name" value="SERINE_ARGININE REPETITIVE MATRIX 2"/>
    <property type="match status" value="1"/>
</dbReference>
<dbReference type="InterPro" id="IPR013170">
    <property type="entry name" value="mRNA_splic_Cwf21_dom"/>
</dbReference>
<dbReference type="Proteomes" id="UP000005242">
    <property type="component" value="Unassembled WGS sequence"/>
</dbReference>
<keyword evidence="4" id="KW-0747">Spliceosome</keyword>
<dbReference type="AlphaFoldDB" id="I4YB03"/>
<keyword evidence="5" id="KW-0508">mRNA splicing</keyword>
<evidence type="ECO:0000256" key="3">
    <source>
        <dbReference type="ARBA" id="ARBA00022664"/>
    </source>
</evidence>
<dbReference type="eggNOG" id="KOG1869">
    <property type="taxonomic scope" value="Eukaryota"/>
</dbReference>
<reference evidence="9 10" key="1">
    <citation type="journal article" date="2012" name="Fungal Genet. Biol.">
        <title>The genome of the xerotolerant mold Wallemia sebi reveals adaptations to osmotic stress and suggests cryptic sexual reproduction.</title>
        <authorList>
            <person name="Padamsee M."/>
            <person name="Kumar T.K.A."/>
            <person name="Riley R."/>
            <person name="Binder M."/>
            <person name="Boyd A."/>
            <person name="Calvo A.M."/>
            <person name="Furukawa K."/>
            <person name="Hesse C."/>
            <person name="Hohmann S."/>
            <person name="James T.Y."/>
            <person name="LaButti K."/>
            <person name="Lapidus A."/>
            <person name="Lindquist E."/>
            <person name="Lucas S."/>
            <person name="Miller K."/>
            <person name="Shantappa S."/>
            <person name="Grigoriev I.V."/>
            <person name="Hibbett D.S."/>
            <person name="McLaughlin D.J."/>
            <person name="Spatafora J.W."/>
            <person name="Aime M.C."/>
        </authorList>
    </citation>
    <scope>NUCLEOTIDE SEQUENCE [LARGE SCALE GENOMIC DNA]</scope>
    <source>
        <strain evidence="10">ATCC MYA-4683 / CBS 633.66</strain>
    </source>
</reference>
<dbReference type="PANTHER" id="PTHR36562">
    <property type="entry name" value="SERINE/ARGININE REPETITIVE MATRIX 2"/>
    <property type="match status" value="1"/>
</dbReference>
<evidence type="ECO:0000256" key="7">
    <source>
        <dbReference type="SAM" id="MobiDB-lite"/>
    </source>
</evidence>
<dbReference type="HOGENOM" id="CLU_1058463_0_0_1"/>
<evidence type="ECO:0000256" key="6">
    <source>
        <dbReference type="ARBA" id="ARBA00023242"/>
    </source>
</evidence>
<dbReference type="InterPro" id="IPR051372">
    <property type="entry name" value="CWC21"/>
</dbReference>
<dbReference type="RefSeq" id="XP_006958819.1">
    <property type="nucleotide sequence ID" value="XM_006958757.1"/>
</dbReference>
<evidence type="ECO:0000256" key="4">
    <source>
        <dbReference type="ARBA" id="ARBA00022728"/>
    </source>
</evidence>
<evidence type="ECO:0000313" key="9">
    <source>
        <dbReference type="EMBL" id="EIM21145.1"/>
    </source>
</evidence>
<dbReference type="InParanoid" id="I4YB03"/>
<feature type="compositionally biased region" description="Low complexity" evidence="7">
    <location>
        <begin position="236"/>
        <end position="250"/>
    </location>
</feature>
<evidence type="ECO:0000256" key="1">
    <source>
        <dbReference type="ARBA" id="ARBA00004123"/>
    </source>
</evidence>
<proteinExistence type="inferred from homology"/>
<organism evidence="9 10">
    <name type="scientific">Wallemia mellicola (strain ATCC MYA-4683 / CBS 633.66)</name>
    <name type="common">Wallemia sebi (CBS 633.66)</name>
    <dbReference type="NCBI Taxonomy" id="671144"/>
    <lineage>
        <taxon>Eukaryota</taxon>
        <taxon>Fungi</taxon>
        <taxon>Dikarya</taxon>
        <taxon>Basidiomycota</taxon>
        <taxon>Wallemiomycotina</taxon>
        <taxon>Wallemiomycetes</taxon>
        <taxon>Wallemiales</taxon>
        <taxon>Wallemiaceae</taxon>
        <taxon>Wallemia</taxon>
    </lineage>
</organism>
<name>I4YB03_WALMC</name>
<comment type="similarity">
    <text evidence="2">Belongs to the CWC21 family.</text>
</comment>
<dbReference type="SMART" id="SM01115">
    <property type="entry name" value="cwf21"/>
    <property type="match status" value="1"/>
</dbReference>
<dbReference type="GeneID" id="18472690"/>
<evidence type="ECO:0000256" key="5">
    <source>
        <dbReference type="ARBA" id="ARBA00023187"/>
    </source>
</evidence>
<protein>
    <submittedName>
        <fullName evidence="9">Cwf21-domain-containing protein</fullName>
    </submittedName>
</protein>
<keyword evidence="3" id="KW-0507">mRNA processing</keyword>
<dbReference type="OMA" id="LAHMRPR"/>
<dbReference type="Pfam" id="PF08312">
    <property type="entry name" value="cwf21"/>
    <property type="match status" value="1"/>
</dbReference>
<dbReference type="Gene3D" id="6.10.140.420">
    <property type="match status" value="1"/>
</dbReference>